<accession>D1PSW4</accession>
<dbReference type="Pfam" id="PF00535">
    <property type="entry name" value="Glycos_transf_2"/>
    <property type="match status" value="1"/>
</dbReference>
<comment type="caution">
    <text evidence="2">The sequence shown here is derived from an EMBL/GenBank/DDBJ whole genome shotgun (WGS) entry which is preliminary data.</text>
</comment>
<dbReference type="RefSeq" id="WP_007175275.1">
    <property type="nucleotide sequence ID" value="NZ_GG704784.1"/>
</dbReference>
<protein>
    <submittedName>
        <fullName evidence="2">Glycosyltransferase, group 2 family protein</fullName>
        <ecNumber evidence="2">2.4.-.-</ecNumber>
    </submittedName>
</protein>
<dbReference type="eggNOG" id="COG0463">
    <property type="taxonomic scope" value="Bacteria"/>
</dbReference>
<dbReference type="InterPro" id="IPR029044">
    <property type="entry name" value="Nucleotide-diphossugar_trans"/>
</dbReference>
<gene>
    <name evidence="2" type="ORF">HMPREF0645_0071</name>
</gene>
<dbReference type="PANTHER" id="PTHR43685:SF2">
    <property type="entry name" value="GLYCOSYLTRANSFERASE 2-LIKE DOMAIN-CONTAINING PROTEIN"/>
    <property type="match status" value="1"/>
</dbReference>
<proteinExistence type="predicted"/>
<reference evidence="2 3" key="1">
    <citation type="submission" date="2009-10" db="EMBL/GenBank/DDBJ databases">
        <authorList>
            <person name="Qin X."/>
            <person name="Bachman B."/>
            <person name="Battles P."/>
            <person name="Bell A."/>
            <person name="Bess C."/>
            <person name="Bickham C."/>
            <person name="Chaboub L."/>
            <person name="Chen D."/>
            <person name="Coyle M."/>
            <person name="Deiros D.R."/>
            <person name="Dinh H."/>
            <person name="Forbes L."/>
            <person name="Fowler G."/>
            <person name="Francisco L."/>
            <person name="Fu Q."/>
            <person name="Gubbala S."/>
            <person name="Hale W."/>
            <person name="Han Y."/>
            <person name="Hemphill L."/>
            <person name="Highlander S.K."/>
            <person name="Hirani K."/>
            <person name="Hogues M."/>
            <person name="Jackson L."/>
            <person name="Jakkamsetti A."/>
            <person name="Javaid M."/>
            <person name="Jiang H."/>
            <person name="Korchina V."/>
            <person name="Kovar C."/>
            <person name="Lara F."/>
            <person name="Lee S."/>
            <person name="Mata R."/>
            <person name="Mathew T."/>
            <person name="Moen C."/>
            <person name="Morales K."/>
            <person name="Munidasa M."/>
            <person name="Nazareth L."/>
            <person name="Ngo R."/>
            <person name="Nguyen L."/>
            <person name="Okwuonu G."/>
            <person name="Ongeri F."/>
            <person name="Patil S."/>
            <person name="Petrosino J."/>
            <person name="Pham C."/>
            <person name="Pham P."/>
            <person name="Pu L.-L."/>
            <person name="Puazo M."/>
            <person name="Raj R."/>
            <person name="Reid J."/>
            <person name="Rouhana J."/>
            <person name="Saada N."/>
            <person name="Shang Y."/>
            <person name="Simmons D."/>
            <person name="Thornton R."/>
            <person name="Warren J."/>
            <person name="Weissenberger G."/>
            <person name="Zhang J."/>
            <person name="Zhang L."/>
            <person name="Zhou C."/>
            <person name="Zhu D."/>
            <person name="Muzny D."/>
            <person name="Worley K."/>
            <person name="Gibbs R."/>
        </authorList>
    </citation>
    <scope>NUCLEOTIDE SEQUENCE [LARGE SCALE GENOMIC DNA]</scope>
    <source>
        <strain evidence="2 3">DSM 17361</strain>
    </source>
</reference>
<name>D1PSW4_9BACT</name>
<dbReference type="OrthoDB" id="1110483at2"/>
<keyword evidence="2" id="KW-0808">Transferase</keyword>
<feature type="domain" description="Glycosyltransferase 2-like" evidence="1">
    <location>
        <begin position="231"/>
        <end position="368"/>
    </location>
</feature>
<organism evidence="2 3">
    <name type="scientific">Hallella bergensis DSM 17361</name>
    <dbReference type="NCBI Taxonomy" id="585502"/>
    <lineage>
        <taxon>Bacteria</taxon>
        <taxon>Pseudomonadati</taxon>
        <taxon>Bacteroidota</taxon>
        <taxon>Bacteroidia</taxon>
        <taxon>Bacteroidales</taxon>
        <taxon>Prevotellaceae</taxon>
        <taxon>Hallella</taxon>
    </lineage>
</organism>
<dbReference type="Gene3D" id="3.90.550.10">
    <property type="entry name" value="Spore Coat Polysaccharide Biosynthesis Protein SpsA, Chain A"/>
    <property type="match status" value="2"/>
</dbReference>
<dbReference type="EC" id="2.4.-.-" evidence="2"/>
<dbReference type="SUPFAM" id="SSF53448">
    <property type="entry name" value="Nucleotide-diphospho-sugar transferases"/>
    <property type="match status" value="1"/>
</dbReference>
<dbReference type="InterPro" id="IPR001173">
    <property type="entry name" value="Glyco_trans_2-like"/>
</dbReference>
<dbReference type="PANTHER" id="PTHR43685">
    <property type="entry name" value="GLYCOSYLTRANSFERASE"/>
    <property type="match status" value="1"/>
</dbReference>
<dbReference type="CDD" id="cd00761">
    <property type="entry name" value="Glyco_tranf_GTA_type"/>
    <property type="match status" value="1"/>
</dbReference>
<sequence>MNKLIDCFVPVGTDEETDKNVNGLDALDIVGDITIVETSMRESDTVRTMADIAKAEYTLFYLKPQYIRMGYLALERMVQVARMTGAGMVYADHYNVSADGRRTEAPVIDYQAGSLRDDFDFGSVLLFRTDALKESAKRTTANYTAAGLYDLRLKLSQKHRIEHINEFLYSEVELDTRKTGEKLFDYVDPRNRESQIEMEAACTEHLKEVGAYLAPNTKPVDFAGDFKVEASVMIPVLNRVSTIRDAIESALSQQTDFEYNVFVVENGPNCHSTDGTTELIDEYKDNPRVIHLIPERNDIGVGGSWNMAAHHPQCGRFIAQLDSDDVYSGTDTLQKIVDTFRAEQCAMVIGSYMLTDINLNILPPGKIDHREWTPENGHNNALRINGLGAPRAFFTPVLRAINLPNVNYGEDYALGLAISRQYPIGRIYDVIYNCRRWEDNSDGDLSIEKNNRYNLYKDRIRTWELMARKTAGV</sequence>
<dbReference type="GO" id="GO:0016757">
    <property type="term" value="F:glycosyltransferase activity"/>
    <property type="evidence" value="ECO:0007669"/>
    <property type="project" value="UniProtKB-KW"/>
</dbReference>
<dbReference type="AlphaFoldDB" id="D1PSW4"/>
<evidence type="ECO:0000313" key="3">
    <source>
        <dbReference type="Proteomes" id="UP000003160"/>
    </source>
</evidence>
<dbReference type="Proteomes" id="UP000003160">
    <property type="component" value="Unassembled WGS sequence"/>
</dbReference>
<dbReference type="InterPro" id="IPR050834">
    <property type="entry name" value="Glycosyltransf_2"/>
</dbReference>
<dbReference type="HOGENOM" id="CLU_530861_0_0_10"/>
<evidence type="ECO:0000259" key="1">
    <source>
        <dbReference type="Pfam" id="PF00535"/>
    </source>
</evidence>
<evidence type="ECO:0000313" key="2">
    <source>
        <dbReference type="EMBL" id="EFA45480.1"/>
    </source>
</evidence>
<dbReference type="EMBL" id="ACKS01000009">
    <property type="protein sequence ID" value="EFA45480.1"/>
    <property type="molecule type" value="Genomic_DNA"/>
</dbReference>
<keyword evidence="2" id="KW-0328">Glycosyltransferase</keyword>
<keyword evidence="3" id="KW-1185">Reference proteome</keyword>